<dbReference type="PANTHER" id="PTHR11037">
    <property type="entry name" value="TRANSCRIPTION FACTOR CP2"/>
    <property type="match status" value="1"/>
</dbReference>
<dbReference type="PROSITE" id="PS51968">
    <property type="entry name" value="GRH_CP2_DB"/>
    <property type="match status" value="1"/>
</dbReference>
<dbReference type="OMA" id="FHESSHR"/>
<evidence type="ECO:0000256" key="1">
    <source>
        <dbReference type="SAM" id="MobiDB-lite"/>
    </source>
</evidence>
<dbReference type="GO" id="GO:0000978">
    <property type="term" value="F:RNA polymerase II cis-regulatory region sequence-specific DNA binding"/>
    <property type="evidence" value="ECO:0007669"/>
    <property type="project" value="TreeGrafter"/>
</dbReference>
<dbReference type="InterPro" id="IPR040167">
    <property type="entry name" value="TF_CP2-like"/>
</dbReference>
<organism evidence="3 4">
    <name type="scientific">Syncephalastrum racemosum</name>
    <name type="common">Filamentous fungus</name>
    <dbReference type="NCBI Taxonomy" id="13706"/>
    <lineage>
        <taxon>Eukaryota</taxon>
        <taxon>Fungi</taxon>
        <taxon>Fungi incertae sedis</taxon>
        <taxon>Mucoromycota</taxon>
        <taxon>Mucoromycotina</taxon>
        <taxon>Mucoromycetes</taxon>
        <taxon>Mucorales</taxon>
        <taxon>Syncephalastraceae</taxon>
        <taxon>Syncephalastrum</taxon>
    </lineage>
</organism>
<proteinExistence type="predicted"/>
<feature type="domain" description="Grh/CP2 DB" evidence="2">
    <location>
        <begin position="12"/>
        <end position="267"/>
    </location>
</feature>
<dbReference type="InParanoid" id="A0A1X2HVL6"/>
<dbReference type="OrthoDB" id="7680836at2759"/>
<dbReference type="STRING" id="13706.A0A1X2HVL6"/>
<reference evidence="3 4" key="1">
    <citation type="submission" date="2016-07" db="EMBL/GenBank/DDBJ databases">
        <title>Pervasive Adenine N6-methylation of Active Genes in Fungi.</title>
        <authorList>
            <consortium name="DOE Joint Genome Institute"/>
            <person name="Mondo S.J."/>
            <person name="Dannebaum R.O."/>
            <person name="Kuo R.C."/>
            <person name="Labutti K."/>
            <person name="Haridas S."/>
            <person name="Kuo A."/>
            <person name="Salamov A."/>
            <person name="Ahrendt S.R."/>
            <person name="Lipzen A."/>
            <person name="Sullivan W."/>
            <person name="Andreopoulos W.B."/>
            <person name="Clum A."/>
            <person name="Lindquist E."/>
            <person name="Daum C."/>
            <person name="Ramamoorthy G.K."/>
            <person name="Gryganskyi A."/>
            <person name="Culley D."/>
            <person name="Magnuson J.K."/>
            <person name="James T.Y."/>
            <person name="O'Malley M.A."/>
            <person name="Stajich J.E."/>
            <person name="Spatafora J.W."/>
            <person name="Visel A."/>
            <person name="Grigoriev I.V."/>
        </authorList>
    </citation>
    <scope>NUCLEOTIDE SEQUENCE [LARGE SCALE GENOMIC DNA]</scope>
    <source>
        <strain evidence="3 4">NRRL 2496</strain>
    </source>
</reference>
<accession>A0A1X2HVL6</accession>
<dbReference type="PANTHER" id="PTHR11037:SF20">
    <property type="entry name" value="PROTEIN GRAINYHEAD"/>
    <property type="match status" value="1"/>
</dbReference>
<sequence>MHHAPHTLSMNRKLRIKCILHASTALTQKRDECSITYLNRGQQYAIHLQDTQGYEGTITSTIAITFHDPGHRNAAANYWKFWIGQQRDPQHARAIDLVDQSQGIVNVRYTSFDRISFDWQGSRGATVQTRFNCLSTDFSRIKGVKGIPLRIHLESTVTCSAEEAIDTPFARCSSGSFRPLRLDASSSAEDKWSYNESCFCKIKLFRDKGAERKNKDDAKHIAKQFEKAHCDSSDPLDHPMWKLYKRPVPYTVFGEIPQPSTTYTALDTSYAFPQALMGQKNHTRTMTAPSTFSLQSDFWHLSMPPQPSTPRHMTPSTATVCSAMMPHPFSSHDTPLFTNPHGQQEPAHIIEDTPIVKSNGIKRSRDHEDEGFICSPSKKKQNLGTGNSSQSVTVSLIFHCRTAEDLSLPSSPEPVVLDENRQHQSVFLKDKSVDELKRKVCETLALQVDHVSQILWRRKNKQQGDGSKNGNKNEYFVLVDDEIIARHVRDKTTAAATWDIRSDGRVRLILEMSP</sequence>
<protein>
    <submittedName>
        <fullName evidence="3">CP2 transcription factor-domain-containing protein</fullName>
    </submittedName>
</protein>
<evidence type="ECO:0000259" key="2">
    <source>
        <dbReference type="PROSITE" id="PS51968"/>
    </source>
</evidence>
<name>A0A1X2HVL6_SYNRA</name>
<dbReference type="GO" id="GO:0001228">
    <property type="term" value="F:DNA-binding transcription activator activity, RNA polymerase II-specific"/>
    <property type="evidence" value="ECO:0007669"/>
    <property type="project" value="TreeGrafter"/>
</dbReference>
<evidence type="ECO:0000313" key="3">
    <source>
        <dbReference type="EMBL" id="ORZ03609.1"/>
    </source>
</evidence>
<dbReference type="InterPro" id="IPR007604">
    <property type="entry name" value="CP2"/>
</dbReference>
<dbReference type="EMBL" id="MCGN01000001">
    <property type="protein sequence ID" value="ORZ03609.1"/>
    <property type="molecule type" value="Genomic_DNA"/>
</dbReference>
<evidence type="ECO:0000313" key="4">
    <source>
        <dbReference type="Proteomes" id="UP000242180"/>
    </source>
</evidence>
<comment type="caution">
    <text evidence="3">The sequence shown here is derived from an EMBL/GenBank/DDBJ whole genome shotgun (WGS) entry which is preliminary data.</text>
</comment>
<keyword evidence="4" id="KW-1185">Reference proteome</keyword>
<feature type="region of interest" description="Disordered" evidence="1">
    <location>
        <begin position="356"/>
        <end position="388"/>
    </location>
</feature>
<dbReference type="AlphaFoldDB" id="A0A1X2HVL6"/>
<gene>
    <name evidence="3" type="ORF">BCR43DRAFT_56794</name>
</gene>
<dbReference type="GO" id="GO:0005634">
    <property type="term" value="C:nucleus"/>
    <property type="evidence" value="ECO:0007669"/>
    <property type="project" value="TreeGrafter"/>
</dbReference>
<dbReference type="Pfam" id="PF04516">
    <property type="entry name" value="CP2"/>
    <property type="match status" value="2"/>
</dbReference>
<dbReference type="Proteomes" id="UP000242180">
    <property type="component" value="Unassembled WGS sequence"/>
</dbReference>